<feature type="compositionally biased region" description="Polar residues" evidence="7">
    <location>
        <begin position="1627"/>
        <end position="1641"/>
    </location>
</feature>
<accession>A0AB34FYF3</accession>
<keyword evidence="5" id="KW-0539">Nucleus</keyword>
<feature type="compositionally biased region" description="Polar residues" evidence="7">
    <location>
        <begin position="48"/>
        <end position="80"/>
    </location>
</feature>
<evidence type="ECO:0000256" key="6">
    <source>
        <dbReference type="ARBA" id="ARBA00023306"/>
    </source>
</evidence>
<dbReference type="Proteomes" id="UP001163105">
    <property type="component" value="Unassembled WGS sequence"/>
</dbReference>
<dbReference type="PANTHER" id="PTHR22928:SF3">
    <property type="entry name" value="TELOMERE-ASSOCIATED PROTEIN RIF1"/>
    <property type="match status" value="1"/>
</dbReference>
<dbReference type="GO" id="GO:0140445">
    <property type="term" value="C:chromosome, telomeric repeat region"/>
    <property type="evidence" value="ECO:0007669"/>
    <property type="project" value="TreeGrafter"/>
</dbReference>
<evidence type="ECO:0000313" key="9">
    <source>
        <dbReference type="EMBL" id="KAJ6443070.1"/>
    </source>
</evidence>
<keyword evidence="4" id="KW-0779">Telomere</keyword>
<feature type="compositionally biased region" description="Basic and acidic residues" evidence="7">
    <location>
        <begin position="1452"/>
        <end position="1464"/>
    </location>
</feature>
<feature type="compositionally biased region" description="Polar residues" evidence="7">
    <location>
        <begin position="1320"/>
        <end position="1341"/>
    </location>
</feature>
<evidence type="ECO:0000259" key="8">
    <source>
        <dbReference type="Pfam" id="PF12231"/>
    </source>
</evidence>
<feature type="compositionally biased region" description="Polar residues" evidence="7">
    <location>
        <begin position="1"/>
        <end position="14"/>
    </location>
</feature>
<dbReference type="InterPro" id="IPR016024">
    <property type="entry name" value="ARM-type_fold"/>
</dbReference>
<reference evidence="9" key="1">
    <citation type="submission" date="2023-01" db="EMBL/GenBank/DDBJ databases">
        <title>The growth and conidiation of Purpureocillium lavendulum are regulated by nitrogen source and histone H3K14 acetylation.</title>
        <authorList>
            <person name="Tang P."/>
            <person name="Han J."/>
            <person name="Zhang C."/>
            <person name="Tang P."/>
            <person name="Qi F."/>
            <person name="Zhang K."/>
            <person name="Liang L."/>
        </authorList>
    </citation>
    <scope>NUCLEOTIDE SEQUENCE</scope>
    <source>
        <strain evidence="9">YMF1.00683</strain>
    </source>
</reference>
<comment type="subcellular location">
    <subcellularLocation>
        <location evidence="2">Chromosome</location>
        <location evidence="2">Telomere</location>
    </subcellularLocation>
    <subcellularLocation>
        <location evidence="1">Nucleus</location>
    </subcellularLocation>
</comment>
<feature type="region of interest" description="Disordered" evidence="7">
    <location>
        <begin position="1144"/>
        <end position="1475"/>
    </location>
</feature>
<feature type="compositionally biased region" description="Pro residues" evidence="7">
    <location>
        <begin position="23"/>
        <end position="32"/>
    </location>
</feature>
<evidence type="ECO:0000256" key="7">
    <source>
        <dbReference type="SAM" id="MobiDB-lite"/>
    </source>
</evidence>
<evidence type="ECO:0000256" key="2">
    <source>
        <dbReference type="ARBA" id="ARBA00004574"/>
    </source>
</evidence>
<dbReference type="GO" id="GO:0005634">
    <property type="term" value="C:nucleus"/>
    <property type="evidence" value="ECO:0007669"/>
    <property type="project" value="UniProtKB-SubCell"/>
</dbReference>
<gene>
    <name evidence="9" type="ORF">O9K51_04249</name>
</gene>
<dbReference type="Pfam" id="PF12231">
    <property type="entry name" value="Rif1_N"/>
    <property type="match status" value="1"/>
</dbReference>
<feature type="compositionally biased region" description="Basic residues" evidence="7">
    <location>
        <begin position="1364"/>
        <end position="1375"/>
    </location>
</feature>
<proteinExistence type="predicted"/>
<feature type="compositionally biased region" description="Low complexity" evidence="7">
    <location>
        <begin position="104"/>
        <end position="119"/>
    </location>
</feature>
<evidence type="ECO:0000256" key="3">
    <source>
        <dbReference type="ARBA" id="ARBA00022454"/>
    </source>
</evidence>
<evidence type="ECO:0000256" key="1">
    <source>
        <dbReference type="ARBA" id="ARBA00004123"/>
    </source>
</evidence>
<evidence type="ECO:0000256" key="4">
    <source>
        <dbReference type="ARBA" id="ARBA00022895"/>
    </source>
</evidence>
<dbReference type="EMBL" id="JAQHRD010000003">
    <property type="protein sequence ID" value="KAJ6443070.1"/>
    <property type="molecule type" value="Genomic_DNA"/>
</dbReference>
<sequence length="1752" mass="193715">MASTVASATPSDVTINIFKSLPTRPPTPPREPLIPDADVSLRTVVLARSQTFDPRRSLQTPPNAHSPSSPIPTGSVPSSSKTRKKVEWSSRTEYNDPPDYHNGARSSPASAPSSATPKPIKGILKRSSSPSYLASPLGNQLDDSVAQLNIVEMLDSAVRQLAGSDRDSKLDAYMMLARALKTSTNLPDRVALQDKMSLFTQFIQRDITSKSDTGSLDTSIVNHALNLLATFLNFQAIASTIASDFGIFIIDHAIRSFEDPSMPKDVVRHLMQVVALQSFSAKVLTSDRVGRLVTALHNLEGHIKGKSIVMSRIWIYKRLVQQSRAHMVTHSDWLKDLFTDMLSSIKEIRAQAISLGTISGFSLRTDKGLARKVAEIFKAANDDQTYVEFYIKRLQVMLKDKQVSSAVPQIWSVVILFLRCPLDRWQYYGPWLTLVQTAFNMPDVTTKQEANNAWNRYIYLSLVDSKLPAKSINILCQPLLSQLKRRASAKHQELRRVVIGGVCSLYYFAFAQSDDKYPTDIVWDAAVQPVVAQLASLDSNPDAPADSLLQAARILVGLLDVSTPRPPRSLERIMDPTPLKPEDLLPLDSKWVRRNCDKVLHAAGLILEKKFLDLANKESIVFRLWQAIVKTVATASAKDIKVSDETTKFFACSFGLLSKIWTAGSISDDATHSTKFLTSSKHFIQILIDGLGVLPFTEKKLNLGESNNFEPVATPSQRSEKVENVPGVVRMPLHHLFVMLCSVPPGCSDNDDLASVFQAIFEPFFNGKNAKTRAELSRELMQLLPRNTLSPFGPWLLAADKIKSVLDKTTSTTSGSGVSSSDKFLGPEYREVVSLLERGLTCHPNLPVVQWQMLFDFVSASVGRDFGDAGRALVLVEPLAKTLLENTSTDRCSASISPTQVTTMLFDVAKVPRDRQALDTARLRLWGAPPALGRSASPDPFDHLYRLGNTTLASAYEAFGESDKAADSDTLLGAVGRFLDRCVSDSTVIKMISKMANGLCPWIQDEEAHFRPNDESPLLKTVGSSFLLPERILTDAQQLRQLWDRLCIELAAHGRLEKKDFDLVEPLLAAAFKSKQTFVVSRAADVWNAVVKDEEKVECSESLMSIVSSLRSRIDLFMPGADLQTGDFGAQASSFVDLQQHESPVVLSSSSTRHNSRQAASPAAPASKRPLTRKRRSEIASEMLVDKPTKRATTSRLRHENSQIRFAPIVPSLPDQEESQHLTDRQKEVRERQQENAVMYPGLHSSPGPAPIVPGSGANDKAEDTDENLPEASTPKHNMSFDEMISSTPTPRRGQILPMDDMNDPPSSPPLPRPYPLLSEIQSRSRANSSLEDWQFSSPTGSPAGKDQAPVLETKPAETTPQPRTRRSGRRRSAKLRSSGKVIPSSIPDDESSAAGSQERQETPTKAAKPPSTPPQQHLEIALPGQVQETPKSDDDEFVDARTSPRRSSPQRRLDLRPADDGKDASFALSEGDESQMMNLVVELESRHYDLSAPKNTSSRTKALGGRKSPTNRCITVHTDSPSPPGPMTRSESKRLASRVVAPTATEEPKESDSGLTRKRKRSLRHAESRSKRRRSKEAEDERKAADQVAPEPELHATDSEGPQRSVVEMRRTSRRRAQRRSPTRNVEATKTTTKAQNEPTETPDGGDTDEELMSQLVSESFAASFTRDDEEPAKQARAKPATSTPQPDTRLRDEHGDGGDKTKSIMETLRSGLDQLRTAKLDRDTVYEMEDMLMDFKRELFEAEKRGRGNK</sequence>
<feature type="compositionally biased region" description="Basic and acidic residues" evidence="7">
    <location>
        <begin position="85"/>
        <end position="94"/>
    </location>
</feature>
<protein>
    <submittedName>
        <fullName evidence="9">Rap1-interacting factor 1</fullName>
    </submittedName>
</protein>
<keyword evidence="10" id="KW-1185">Reference proteome</keyword>
<evidence type="ECO:0000313" key="10">
    <source>
        <dbReference type="Proteomes" id="UP001163105"/>
    </source>
</evidence>
<feature type="domain" description="Telomere-associated protein Rif1 N-terminal" evidence="8">
    <location>
        <begin position="161"/>
        <end position="527"/>
    </location>
</feature>
<dbReference type="GO" id="GO:0000723">
    <property type="term" value="P:telomere maintenance"/>
    <property type="evidence" value="ECO:0007669"/>
    <property type="project" value="TreeGrafter"/>
</dbReference>
<feature type="compositionally biased region" description="Basic residues" evidence="7">
    <location>
        <begin position="1613"/>
        <end position="1623"/>
    </location>
</feature>
<evidence type="ECO:0000256" key="5">
    <source>
        <dbReference type="ARBA" id="ARBA00023242"/>
    </source>
</evidence>
<feature type="region of interest" description="Disordered" evidence="7">
    <location>
        <begin position="1489"/>
        <end position="1710"/>
    </location>
</feature>
<comment type="caution">
    <text evidence="9">The sequence shown here is derived from an EMBL/GenBank/DDBJ whole genome shotgun (WGS) entry which is preliminary data.</text>
</comment>
<dbReference type="SUPFAM" id="SSF48371">
    <property type="entry name" value="ARM repeat"/>
    <property type="match status" value="1"/>
</dbReference>
<keyword evidence="3" id="KW-0158">Chromosome</keyword>
<keyword evidence="6" id="KW-0131">Cell cycle</keyword>
<dbReference type="PANTHER" id="PTHR22928">
    <property type="entry name" value="TELOMERE-ASSOCIATED PROTEIN RIF1"/>
    <property type="match status" value="1"/>
</dbReference>
<name>A0AB34FYF3_9HYPO</name>
<feature type="compositionally biased region" description="Polar residues" evidence="7">
    <location>
        <begin position="126"/>
        <end position="135"/>
    </location>
</feature>
<dbReference type="InterPro" id="IPR022031">
    <property type="entry name" value="Rif1_N"/>
</dbReference>
<feature type="compositionally biased region" description="Pro residues" evidence="7">
    <location>
        <begin position="1306"/>
        <end position="1315"/>
    </location>
</feature>
<organism evidence="9 10">
    <name type="scientific">Purpureocillium lavendulum</name>
    <dbReference type="NCBI Taxonomy" id="1247861"/>
    <lineage>
        <taxon>Eukaryota</taxon>
        <taxon>Fungi</taxon>
        <taxon>Dikarya</taxon>
        <taxon>Ascomycota</taxon>
        <taxon>Pezizomycotina</taxon>
        <taxon>Sordariomycetes</taxon>
        <taxon>Hypocreomycetidae</taxon>
        <taxon>Hypocreales</taxon>
        <taxon>Ophiocordycipitaceae</taxon>
        <taxon>Purpureocillium</taxon>
    </lineage>
</organism>
<feature type="compositionally biased region" description="Basic and acidic residues" evidence="7">
    <location>
        <begin position="1218"/>
        <end position="1234"/>
    </location>
</feature>
<feature type="compositionally biased region" description="Polar residues" evidence="7">
    <location>
        <begin position="1509"/>
        <end position="1521"/>
    </location>
</feature>
<feature type="region of interest" description="Disordered" evidence="7">
    <location>
        <begin position="1"/>
        <end position="135"/>
    </location>
</feature>
<feature type="compositionally biased region" description="Basic and acidic residues" evidence="7">
    <location>
        <begin position="1577"/>
        <end position="1586"/>
    </location>
</feature>
<feature type="compositionally biased region" description="Basic and acidic residues" evidence="7">
    <location>
        <begin position="1690"/>
        <end position="1705"/>
    </location>
</feature>